<evidence type="ECO:0000256" key="1">
    <source>
        <dbReference type="SAM" id="MobiDB-lite"/>
    </source>
</evidence>
<dbReference type="AlphaFoldDB" id="A0ABD5NB70"/>
<evidence type="ECO:0000313" key="4">
    <source>
        <dbReference type="Proteomes" id="UP001595660"/>
    </source>
</evidence>
<dbReference type="PANTHER" id="PTHR43664:SF1">
    <property type="entry name" value="BETA-METHYLMALYL-COA DEHYDRATASE"/>
    <property type="match status" value="1"/>
</dbReference>
<dbReference type="SUPFAM" id="SSF54637">
    <property type="entry name" value="Thioesterase/thiol ester dehydrase-isomerase"/>
    <property type="match status" value="1"/>
</dbReference>
<dbReference type="InterPro" id="IPR029069">
    <property type="entry name" value="HotDog_dom_sf"/>
</dbReference>
<dbReference type="EMBL" id="JBHRWN010000002">
    <property type="protein sequence ID" value="MFC3476526.1"/>
    <property type="molecule type" value="Genomic_DNA"/>
</dbReference>
<comment type="caution">
    <text evidence="3">The sequence shown here is derived from an EMBL/GenBank/DDBJ whole genome shotgun (WGS) entry which is preliminary data.</text>
</comment>
<feature type="region of interest" description="Disordered" evidence="1">
    <location>
        <begin position="110"/>
        <end position="140"/>
    </location>
</feature>
<gene>
    <name evidence="3" type="ORF">ACFOKC_02180</name>
</gene>
<dbReference type="Proteomes" id="UP001595660">
    <property type="component" value="Unassembled WGS sequence"/>
</dbReference>
<dbReference type="InterPro" id="IPR052342">
    <property type="entry name" value="MCH/BMMD"/>
</dbReference>
<accession>A0ABD5NB70</accession>
<dbReference type="Pfam" id="PF01575">
    <property type="entry name" value="MaoC_dehydratas"/>
    <property type="match status" value="1"/>
</dbReference>
<sequence>MTVYFEDLSVGEKLSFGAYEVTEDEVLAFAEQYDPQWFHTEPERAREQSPLGGLAASGWHTASMTMRLLVDHHFADAASYGAIGVDELRWPNPTFPGETLSVTVEVIEKTPSESKPDRGVVRTDLTTANADGEPKLTMQPIVLYARRNPGSAEEREE</sequence>
<reference evidence="3 4" key="1">
    <citation type="journal article" date="2019" name="Int. J. Syst. Evol. Microbiol.">
        <title>The Global Catalogue of Microorganisms (GCM) 10K type strain sequencing project: providing services to taxonomists for standard genome sequencing and annotation.</title>
        <authorList>
            <consortium name="The Broad Institute Genomics Platform"/>
            <consortium name="The Broad Institute Genome Sequencing Center for Infectious Disease"/>
            <person name="Wu L."/>
            <person name="Ma J."/>
        </authorList>
    </citation>
    <scope>NUCLEOTIDE SEQUENCE [LARGE SCALE GENOMIC DNA]</scope>
    <source>
        <strain evidence="3 4">CGMCC 1.12562</strain>
    </source>
</reference>
<feature type="domain" description="MaoC-like" evidence="2">
    <location>
        <begin position="10"/>
        <end position="127"/>
    </location>
</feature>
<dbReference type="InterPro" id="IPR002539">
    <property type="entry name" value="MaoC-like_dom"/>
</dbReference>
<proteinExistence type="predicted"/>
<evidence type="ECO:0000313" key="3">
    <source>
        <dbReference type="EMBL" id="MFC3476526.1"/>
    </source>
</evidence>
<keyword evidence="4" id="KW-1185">Reference proteome</keyword>
<evidence type="ECO:0000259" key="2">
    <source>
        <dbReference type="Pfam" id="PF01575"/>
    </source>
</evidence>
<dbReference type="RefSeq" id="WP_232572327.1">
    <property type="nucleotide sequence ID" value="NZ_CP089466.1"/>
</dbReference>
<organism evidence="3 4">
    <name type="scientific">Halobacterium litoreum</name>
    <dbReference type="NCBI Taxonomy" id="2039234"/>
    <lineage>
        <taxon>Archaea</taxon>
        <taxon>Methanobacteriati</taxon>
        <taxon>Methanobacteriota</taxon>
        <taxon>Stenosarchaea group</taxon>
        <taxon>Halobacteria</taxon>
        <taxon>Halobacteriales</taxon>
        <taxon>Halobacteriaceae</taxon>
        <taxon>Halobacterium</taxon>
    </lineage>
</organism>
<feature type="compositionally biased region" description="Basic and acidic residues" evidence="1">
    <location>
        <begin position="110"/>
        <end position="121"/>
    </location>
</feature>
<dbReference type="CDD" id="cd03454">
    <property type="entry name" value="YdeM"/>
    <property type="match status" value="1"/>
</dbReference>
<dbReference type="Gene3D" id="3.10.129.10">
    <property type="entry name" value="Hotdog Thioesterase"/>
    <property type="match status" value="1"/>
</dbReference>
<dbReference type="GeneID" id="69117564"/>
<dbReference type="PANTHER" id="PTHR43664">
    <property type="entry name" value="MONOAMINE OXIDASE-RELATED"/>
    <property type="match status" value="1"/>
</dbReference>
<name>A0ABD5NB70_9EURY</name>
<protein>
    <submittedName>
        <fullName evidence="3">MaoC family dehydratase</fullName>
    </submittedName>
</protein>